<proteinExistence type="predicted"/>
<dbReference type="EMBL" id="AMEM01000018">
    <property type="protein sequence ID" value="EKX90115.1"/>
    <property type="molecule type" value="Genomic_DNA"/>
</dbReference>
<feature type="transmembrane region" description="Helical" evidence="1">
    <location>
        <begin position="141"/>
        <end position="160"/>
    </location>
</feature>
<dbReference type="AlphaFoldDB" id="L1MGC8"/>
<evidence type="ECO:0000313" key="2">
    <source>
        <dbReference type="EMBL" id="EKX90115.1"/>
    </source>
</evidence>
<dbReference type="STRING" id="1035195.HMPREF9997_01330"/>
<feature type="transmembrane region" description="Helical" evidence="1">
    <location>
        <begin position="40"/>
        <end position="62"/>
    </location>
</feature>
<evidence type="ECO:0000256" key="1">
    <source>
        <dbReference type="SAM" id="Phobius"/>
    </source>
</evidence>
<reference evidence="2 3" key="1">
    <citation type="submission" date="2012-05" db="EMBL/GenBank/DDBJ databases">
        <authorList>
            <person name="Weinstock G."/>
            <person name="Sodergren E."/>
            <person name="Lobos E.A."/>
            <person name="Fulton L."/>
            <person name="Fulton R."/>
            <person name="Courtney L."/>
            <person name="Fronick C."/>
            <person name="O'Laughlin M."/>
            <person name="Godfrey J."/>
            <person name="Wilson R.M."/>
            <person name="Miner T."/>
            <person name="Farmer C."/>
            <person name="Delehaunty K."/>
            <person name="Cordes M."/>
            <person name="Minx P."/>
            <person name="Tomlinson C."/>
            <person name="Chen J."/>
            <person name="Wollam A."/>
            <person name="Pepin K.H."/>
            <person name="Bhonagiri V."/>
            <person name="Zhang X."/>
            <person name="Suruliraj S."/>
            <person name="Warren W."/>
            <person name="Mitreva M."/>
            <person name="Mardis E.R."/>
            <person name="Wilson R.K."/>
        </authorList>
    </citation>
    <scope>NUCLEOTIDE SEQUENCE [LARGE SCALE GENOMIC DNA]</scope>
    <source>
        <strain evidence="2 3">F0235</strain>
    </source>
</reference>
<feature type="transmembrane region" description="Helical" evidence="1">
    <location>
        <begin position="69"/>
        <end position="87"/>
    </location>
</feature>
<keyword evidence="1" id="KW-1133">Transmembrane helix</keyword>
<sequence>MDESQEKKEAPTIMEQMGGVSGLISSTLPILILIPVNARWGLMPALMAAMGVACGVFLWRIIRRENLQPAFSGLIGVGIGAAIAWFTGDAKGFFLYGIWMSLLYAAIFFISVIIRWPAVGVVWKGINGDGMSWRANKKARYTYDIATIGWGLVFLIRFLIQKFFYDADATNSLAVAKILTGWPLTGVMMLVSVWAVRRANAAIKQADGEEPTPRPQESEDMNE</sequence>
<keyword evidence="3" id="KW-1185">Reference proteome</keyword>
<organism evidence="2 3">
    <name type="scientific">Corynebacterium durum F0235</name>
    <dbReference type="NCBI Taxonomy" id="1035195"/>
    <lineage>
        <taxon>Bacteria</taxon>
        <taxon>Bacillati</taxon>
        <taxon>Actinomycetota</taxon>
        <taxon>Actinomycetes</taxon>
        <taxon>Mycobacteriales</taxon>
        <taxon>Corynebacteriaceae</taxon>
        <taxon>Corynebacterium</taxon>
    </lineage>
</organism>
<dbReference type="PIRSF" id="PIRSF010219">
    <property type="entry name" value="UCP010219"/>
    <property type="match status" value="1"/>
</dbReference>
<dbReference type="eggNOG" id="ENOG5031MNQ">
    <property type="taxonomic scope" value="Bacteria"/>
</dbReference>
<feature type="transmembrane region" description="Helical" evidence="1">
    <location>
        <begin position="12"/>
        <end position="34"/>
    </location>
</feature>
<feature type="transmembrane region" description="Helical" evidence="1">
    <location>
        <begin position="172"/>
        <end position="196"/>
    </location>
</feature>
<keyword evidence="1" id="KW-0472">Membrane</keyword>
<evidence type="ECO:0000313" key="3">
    <source>
        <dbReference type="Proteomes" id="UP000010445"/>
    </source>
</evidence>
<dbReference type="Pfam" id="PF11361">
    <property type="entry name" value="DUF3159"/>
    <property type="match status" value="1"/>
</dbReference>
<dbReference type="Proteomes" id="UP000010445">
    <property type="component" value="Unassembled WGS sequence"/>
</dbReference>
<dbReference type="InterPro" id="IPR016566">
    <property type="entry name" value="UCP010219"/>
</dbReference>
<gene>
    <name evidence="2" type="ORF">HMPREF9997_01330</name>
</gene>
<accession>L1MGC8</accession>
<dbReference type="HOGENOM" id="CLU_075797_1_2_11"/>
<comment type="caution">
    <text evidence="2">The sequence shown here is derived from an EMBL/GenBank/DDBJ whole genome shotgun (WGS) entry which is preliminary data.</text>
</comment>
<keyword evidence="1" id="KW-0812">Transmembrane</keyword>
<evidence type="ECO:0008006" key="4">
    <source>
        <dbReference type="Google" id="ProtNLM"/>
    </source>
</evidence>
<feature type="transmembrane region" description="Helical" evidence="1">
    <location>
        <begin position="93"/>
        <end position="114"/>
    </location>
</feature>
<name>L1MGC8_9CORY</name>
<dbReference type="PATRIC" id="fig|1035195.3.peg.1192"/>
<protein>
    <recommendedName>
        <fullName evidence="4">DUF3159 domain-containing protein</fullName>
    </recommendedName>
</protein>